<evidence type="ECO:0000313" key="2">
    <source>
        <dbReference type="Proteomes" id="UP000596742"/>
    </source>
</evidence>
<proteinExistence type="predicted"/>
<organism evidence="1 2">
    <name type="scientific">Mytilus galloprovincialis</name>
    <name type="common">Mediterranean mussel</name>
    <dbReference type="NCBI Taxonomy" id="29158"/>
    <lineage>
        <taxon>Eukaryota</taxon>
        <taxon>Metazoa</taxon>
        <taxon>Spiralia</taxon>
        <taxon>Lophotrochozoa</taxon>
        <taxon>Mollusca</taxon>
        <taxon>Bivalvia</taxon>
        <taxon>Autobranchia</taxon>
        <taxon>Pteriomorphia</taxon>
        <taxon>Mytilida</taxon>
        <taxon>Mytiloidea</taxon>
        <taxon>Mytilidae</taxon>
        <taxon>Mytilinae</taxon>
        <taxon>Mytilus</taxon>
    </lineage>
</organism>
<keyword evidence="2" id="KW-1185">Reference proteome</keyword>
<dbReference type="EMBL" id="UYJE01000886">
    <property type="protein sequence ID" value="VDH97271.1"/>
    <property type="molecule type" value="Genomic_DNA"/>
</dbReference>
<evidence type="ECO:0008006" key="3">
    <source>
        <dbReference type="Google" id="ProtNLM"/>
    </source>
</evidence>
<gene>
    <name evidence="1" type="ORF">MGAL_10B004453</name>
</gene>
<reference evidence="1" key="1">
    <citation type="submission" date="2018-11" db="EMBL/GenBank/DDBJ databases">
        <authorList>
            <person name="Alioto T."/>
            <person name="Alioto T."/>
        </authorList>
    </citation>
    <scope>NUCLEOTIDE SEQUENCE</scope>
</reference>
<protein>
    <recommendedName>
        <fullName evidence="3">DZIP3-like HEPN domain-containing protein</fullName>
    </recommendedName>
</protein>
<dbReference type="OrthoDB" id="10449761at2759"/>
<name>A0A8B6BYP6_MYTGA</name>
<dbReference type="AlphaFoldDB" id="A0A8B6BYP6"/>
<accession>A0A8B6BYP6</accession>
<comment type="caution">
    <text evidence="1">The sequence shown here is derived from an EMBL/GenBank/DDBJ whole genome shotgun (WGS) entry which is preliminary data.</text>
</comment>
<evidence type="ECO:0000313" key="1">
    <source>
        <dbReference type="EMBL" id="VDH97271.1"/>
    </source>
</evidence>
<dbReference type="Proteomes" id="UP000596742">
    <property type="component" value="Unassembled WGS sequence"/>
</dbReference>
<sequence length="301" mass="34473">MASSACEQRELMKLFKCVLDTGIDVLSAFFTLKVLSLPQYGGHFTQFLEKEKHFLYHKWEKNRTTCCACPKIGCSIGRSTNMKNWIFQILYEANGTEDPAHVIKQGACLQQLCLHKFETKTIAAHELDITVLSFLLRLFANMSASEDLSLDSVNFCRNSICHARSTNCFSMAELNIMWTDLETHLVNLSDLPYQRIIQKQIQNCRKYEIDKAEIAELSNRINSMEIVVDHSYHLNNNHTKVPEYITEIVAKNKEEMVAEITAKMSELQGMFPLNSFLTNLSTLLEHETIYFTAQQAIKGPK</sequence>